<dbReference type="AlphaFoldDB" id="A0A6N2K2P1"/>
<reference evidence="1" key="1">
    <citation type="submission" date="2019-03" db="EMBL/GenBank/DDBJ databases">
        <authorList>
            <person name="Mank J."/>
            <person name="Almeida P."/>
        </authorList>
    </citation>
    <scope>NUCLEOTIDE SEQUENCE</scope>
    <source>
        <strain evidence="1">78183</strain>
    </source>
</reference>
<name>A0A6N2K2P1_SALVM</name>
<protein>
    <submittedName>
        <fullName evidence="1">Uncharacterized protein</fullName>
    </submittedName>
</protein>
<gene>
    <name evidence="1" type="ORF">SVIM_LOCUS23685</name>
</gene>
<accession>A0A6N2K2P1</accession>
<evidence type="ECO:0000313" key="1">
    <source>
        <dbReference type="EMBL" id="VFU22319.1"/>
    </source>
</evidence>
<sequence>MDHIGTTPPDLISNHNLGSARCFPLDSNAAPHRSWYFGDFNRCCCSLLLDFSKIFSAST</sequence>
<proteinExistence type="predicted"/>
<dbReference type="EMBL" id="CAADRP010000058">
    <property type="protein sequence ID" value="VFU22319.1"/>
    <property type="molecule type" value="Genomic_DNA"/>
</dbReference>
<organism evidence="1">
    <name type="scientific">Salix viminalis</name>
    <name type="common">Common osier</name>
    <name type="synonym">Basket willow</name>
    <dbReference type="NCBI Taxonomy" id="40686"/>
    <lineage>
        <taxon>Eukaryota</taxon>
        <taxon>Viridiplantae</taxon>
        <taxon>Streptophyta</taxon>
        <taxon>Embryophyta</taxon>
        <taxon>Tracheophyta</taxon>
        <taxon>Spermatophyta</taxon>
        <taxon>Magnoliopsida</taxon>
        <taxon>eudicotyledons</taxon>
        <taxon>Gunneridae</taxon>
        <taxon>Pentapetalae</taxon>
        <taxon>rosids</taxon>
        <taxon>fabids</taxon>
        <taxon>Malpighiales</taxon>
        <taxon>Salicaceae</taxon>
        <taxon>Saliceae</taxon>
        <taxon>Salix</taxon>
    </lineage>
</organism>